<feature type="region of interest" description="Disordered" evidence="5">
    <location>
        <begin position="408"/>
        <end position="432"/>
    </location>
</feature>
<feature type="domain" description="HTH myb-type" evidence="6">
    <location>
        <begin position="47"/>
        <end position="103"/>
    </location>
</feature>
<dbReference type="InterPro" id="IPR001005">
    <property type="entry name" value="SANT/Myb"/>
</dbReference>
<feature type="region of interest" description="Disordered" evidence="5">
    <location>
        <begin position="130"/>
        <end position="159"/>
    </location>
</feature>
<dbReference type="Gene3D" id="1.10.10.60">
    <property type="entry name" value="Homeodomain-like"/>
    <property type="match status" value="2"/>
</dbReference>
<proteinExistence type="predicted"/>
<dbReference type="EMBL" id="GL348720">
    <property type="protein sequence ID" value="EFH42508.1"/>
    <property type="molecule type" value="Genomic_DNA"/>
</dbReference>
<dbReference type="AlphaFoldDB" id="D7MPK6"/>
<gene>
    <name evidence="7" type="ORF">ARALYDRAFT_918997</name>
</gene>
<keyword evidence="2" id="KW-0805">Transcription regulation</keyword>
<protein>
    <submittedName>
        <fullName evidence="7">Predicted protein</fullName>
    </submittedName>
</protein>
<feature type="domain" description="HTH myb-type" evidence="6">
    <location>
        <begin position="337"/>
        <end position="397"/>
    </location>
</feature>
<organism evidence="8">
    <name type="scientific">Arabidopsis lyrata subsp. lyrata</name>
    <name type="common">Lyre-leaved rock-cress</name>
    <dbReference type="NCBI Taxonomy" id="81972"/>
    <lineage>
        <taxon>Eukaryota</taxon>
        <taxon>Viridiplantae</taxon>
        <taxon>Streptophyta</taxon>
        <taxon>Embryophyta</taxon>
        <taxon>Tracheophyta</taxon>
        <taxon>Spermatophyta</taxon>
        <taxon>Magnoliopsida</taxon>
        <taxon>eudicotyledons</taxon>
        <taxon>Gunneridae</taxon>
        <taxon>Pentapetalae</taxon>
        <taxon>rosids</taxon>
        <taxon>malvids</taxon>
        <taxon>Brassicales</taxon>
        <taxon>Brassicaceae</taxon>
        <taxon>Camelineae</taxon>
        <taxon>Arabidopsis</taxon>
    </lineage>
</organism>
<dbReference type="eggNOG" id="KOG1601">
    <property type="taxonomic scope" value="Eukaryota"/>
</dbReference>
<feature type="compositionally biased region" description="Polar residues" evidence="5">
    <location>
        <begin position="415"/>
        <end position="430"/>
    </location>
</feature>
<dbReference type="InterPro" id="IPR044841">
    <property type="entry name" value="LUX/BOA-like"/>
</dbReference>
<dbReference type="InterPro" id="IPR006447">
    <property type="entry name" value="Myb_dom_plants"/>
</dbReference>
<dbReference type="STRING" id="81972.D7MPK6"/>
<dbReference type="InterPro" id="IPR009057">
    <property type="entry name" value="Homeodomain-like_sf"/>
</dbReference>
<dbReference type="InterPro" id="IPR017930">
    <property type="entry name" value="Myb_dom"/>
</dbReference>
<accession>D7MPK6</accession>
<feature type="compositionally biased region" description="Basic and acidic residues" evidence="5">
    <location>
        <begin position="19"/>
        <end position="39"/>
    </location>
</feature>
<evidence type="ECO:0000313" key="7">
    <source>
        <dbReference type="EMBL" id="EFH42508.1"/>
    </source>
</evidence>
<evidence type="ECO:0000256" key="3">
    <source>
        <dbReference type="ARBA" id="ARBA00023163"/>
    </source>
</evidence>
<dbReference type="GO" id="GO:0003700">
    <property type="term" value="F:DNA-binding transcription factor activity"/>
    <property type="evidence" value="ECO:0007669"/>
    <property type="project" value="InterPro"/>
</dbReference>
<keyword evidence="3" id="KW-0804">Transcription</keyword>
<evidence type="ECO:0000256" key="1">
    <source>
        <dbReference type="ARBA" id="ARBA00004123"/>
    </source>
</evidence>
<dbReference type="Pfam" id="PF00249">
    <property type="entry name" value="Myb_DNA-binding"/>
    <property type="match status" value="2"/>
</dbReference>
<dbReference type="PANTHER" id="PTHR31442">
    <property type="entry name" value="HOMEODOMAIN-LIKE SUPERFAMILY PROTEIN-RELATED"/>
    <property type="match status" value="1"/>
</dbReference>
<keyword evidence="8" id="KW-1185">Reference proteome</keyword>
<dbReference type="PANTHER" id="PTHR31442:SF29">
    <property type="entry name" value="HOMEODOMAIN-LIKE SUPERFAMILY PROTEIN"/>
    <property type="match status" value="1"/>
</dbReference>
<dbReference type="Proteomes" id="UP000008694">
    <property type="component" value="Unassembled WGS sequence"/>
</dbReference>
<dbReference type="GO" id="GO:0003677">
    <property type="term" value="F:DNA binding"/>
    <property type="evidence" value="ECO:0007669"/>
    <property type="project" value="InterPro"/>
</dbReference>
<dbReference type="Gramene" id="scaffold_802397.1">
    <property type="protein sequence ID" value="scaffold_802397.1"/>
    <property type="gene ID" value="scaffold_802397.1"/>
</dbReference>
<dbReference type="GO" id="GO:0005634">
    <property type="term" value="C:nucleus"/>
    <property type="evidence" value="ECO:0007669"/>
    <property type="project" value="UniProtKB-SubCell"/>
</dbReference>
<dbReference type="PROSITE" id="PS51294">
    <property type="entry name" value="HTH_MYB"/>
    <property type="match status" value="2"/>
</dbReference>
<dbReference type="FunFam" id="1.10.10.60:FF:000007">
    <property type="entry name" value="Two-component response regulator"/>
    <property type="match status" value="2"/>
</dbReference>
<dbReference type="HOGENOM" id="CLU_615893_0_0_1"/>
<evidence type="ECO:0000256" key="4">
    <source>
        <dbReference type="ARBA" id="ARBA00023242"/>
    </source>
</evidence>
<reference evidence="8" key="1">
    <citation type="journal article" date="2011" name="Nat. Genet.">
        <title>The Arabidopsis lyrata genome sequence and the basis of rapid genome size change.</title>
        <authorList>
            <person name="Hu T.T."/>
            <person name="Pattyn P."/>
            <person name="Bakker E.G."/>
            <person name="Cao J."/>
            <person name="Cheng J.-F."/>
            <person name="Clark R.M."/>
            <person name="Fahlgren N."/>
            <person name="Fawcett J.A."/>
            <person name="Grimwood J."/>
            <person name="Gundlach H."/>
            <person name="Haberer G."/>
            <person name="Hollister J.D."/>
            <person name="Ossowski S."/>
            <person name="Ottilar R.P."/>
            <person name="Salamov A.A."/>
            <person name="Schneeberger K."/>
            <person name="Spannagl M."/>
            <person name="Wang X."/>
            <person name="Yang L."/>
            <person name="Nasrallah M.E."/>
            <person name="Bergelson J."/>
            <person name="Carrington J.C."/>
            <person name="Gaut B.S."/>
            <person name="Schmutz J."/>
            <person name="Mayer K.F.X."/>
            <person name="Van de Peer Y."/>
            <person name="Grigoriev I.V."/>
            <person name="Nordborg M."/>
            <person name="Weigel D."/>
            <person name="Guo Y.-L."/>
        </authorList>
    </citation>
    <scope>NUCLEOTIDE SEQUENCE [LARGE SCALE GENOMIC DNA]</scope>
    <source>
        <strain evidence="8">cv. MN47</strain>
    </source>
</reference>
<evidence type="ECO:0000259" key="6">
    <source>
        <dbReference type="PROSITE" id="PS51294"/>
    </source>
</evidence>
<sequence>MKFLLPPSESHLVPSLSKKQNEDDSDRKEEDGKGNEHNGMESCTRMKRTVWTVELHQKFVNAVQQLGGVDKASPEQIHALMNVEGLPVINVASHLQKYRLYLKKIDEGQQLYMATRQLLLSAGSHLPQTPSTKHCSSFIQQGHHQNSSNSANPSETYHTTLSPRVQKVNTFQPSSSPLKPLLFPKSNISAYKEDFKGIKDTANVGNSSIDSSKPRNSFQTASKFPKTDPCTGSYIIDIMTEPYYYGKASRRHRFFFPMLLAAGDCDLNQIKTLITEAEHSLLIYHRTPLPRVEKVNLSQPSSNPLEPLVFPKSNFSAYMGDFKSIKEPEIVQESRTRKNHGRVVWSHELHQKFLHAIDQLGGNDKAIPKKILAVMNVEGLTRLNVATHLQKYRQCCSTEAQQLNMATRKLPSSEHLPQSPSTNHHSSLSPRVQDVNIRFNQLHLH</sequence>
<comment type="subcellular location">
    <subcellularLocation>
        <location evidence="1">Nucleus</location>
    </subcellularLocation>
</comment>
<dbReference type="SUPFAM" id="SSF46689">
    <property type="entry name" value="Homeodomain-like"/>
    <property type="match status" value="2"/>
</dbReference>
<feature type="region of interest" description="Disordered" evidence="5">
    <location>
        <begin position="1"/>
        <end position="43"/>
    </location>
</feature>
<evidence type="ECO:0000313" key="8">
    <source>
        <dbReference type="Proteomes" id="UP000008694"/>
    </source>
</evidence>
<evidence type="ECO:0000256" key="5">
    <source>
        <dbReference type="SAM" id="MobiDB-lite"/>
    </source>
</evidence>
<keyword evidence="4" id="KW-0539">Nucleus</keyword>
<name>D7MPK6_ARALL</name>
<dbReference type="NCBIfam" id="TIGR01557">
    <property type="entry name" value="myb_SHAQKYF"/>
    <property type="match status" value="2"/>
</dbReference>
<evidence type="ECO:0000256" key="2">
    <source>
        <dbReference type="ARBA" id="ARBA00023015"/>
    </source>
</evidence>